<dbReference type="AlphaFoldDB" id="A0A117ILP5"/>
<comment type="caution">
    <text evidence="9">The sequence shown here is derived from an EMBL/GenBank/DDBJ whole genome shotgun (WGS) entry which is preliminary data.</text>
</comment>
<feature type="compositionally biased region" description="Pro residues" evidence="7">
    <location>
        <begin position="140"/>
        <end position="150"/>
    </location>
</feature>
<feature type="region of interest" description="Disordered" evidence="7">
    <location>
        <begin position="1"/>
        <end position="74"/>
    </location>
</feature>
<comment type="subcellular location">
    <subcellularLocation>
        <location evidence="1">Cell membrane</location>
    </subcellularLocation>
</comment>
<dbReference type="Proteomes" id="UP000069654">
    <property type="component" value="Unassembled WGS sequence"/>
</dbReference>
<feature type="region of interest" description="Disordered" evidence="7">
    <location>
        <begin position="114"/>
        <end position="164"/>
    </location>
</feature>
<dbReference type="InterPro" id="IPR038468">
    <property type="entry name" value="MmpS_C"/>
</dbReference>
<evidence type="ECO:0000256" key="4">
    <source>
        <dbReference type="ARBA" id="ARBA00022692"/>
    </source>
</evidence>
<evidence type="ECO:0000256" key="8">
    <source>
        <dbReference type="SAM" id="Phobius"/>
    </source>
</evidence>
<accession>A0A117ILP5</accession>
<organism evidence="9 10">
    <name type="scientific">Mycolicibacterium thermoresistibile</name>
    <name type="common">Mycobacterium thermoresistibile</name>
    <dbReference type="NCBI Taxonomy" id="1797"/>
    <lineage>
        <taxon>Bacteria</taxon>
        <taxon>Bacillati</taxon>
        <taxon>Actinomycetota</taxon>
        <taxon>Actinomycetes</taxon>
        <taxon>Mycobacteriales</taxon>
        <taxon>Mycobacteriaceae</taxon>
        <taxon>Mycolicibacterium</taxon>
    </lineage>
</organism>
<gene>
    <name evidence="9" type="ORF">RMCT_0929</name>
</gene>
<feature type="compositionally biased region" description="Low complexity" evidence="7">
    <location>
        <begin position="151"/>
        <end position="164"/>
    </location>
</feature>
<evidence type="ECO:0000256" key="7">
    <source>
        <dbReference type="SAM" id="MobiDB-lite"/>
    </source>
</evidence>
<dbReference type="EMBL" id="BCTB01000004">
    <property type="protein sequence ID" value="GAT13958.1"/>
    <property type="molecule type" value="Genomic_DNA"/>
</dbReference>
<keyword evidence="5 8" id="KW-1133">Transmembrane helix</keyword>
<evidence type="ECO:0000256" key="2">
    <source>
        <dbReference type="ARBA" id="ARBA00007531"/>
    </source>
</evidence>
<dbReference type="Gene3D" id="2.60.40.2880">
    <property type="entry name" value="MmpS1-5, C-terminal soluble domain"/>
    <property type="match status" value="1"/>
</dbReference>
<sequence>MTESPRRGGTDPTEPMYPGYSDPAYASQAYGPTYPASPQPPPTEQLPAYPPYGYDPYGTGQQGYEYPPAEPPEPEKPKLPGWLWVLAALAVLLVVGLVIALVITNSSQQDTVFAPGPSATEPSFPMPTPPTTTRRAPTTVLPPLPSPGPTTGPTTGPPGATTTPGATETVVYEVAGTGRAINITYIDTGKVLQTEFNVQLPWRKQVELPSPAASSASVSIINVGRDVTCTVTVDGALIQQRTGSGLTICVGAG</sequence>
<evidence type="ECO:0000313" key="10">
    <source>
        <dbReference type="Proteomes" id="UP000069654"/>
    </source>
</evidence>
<dbReference type="GO" id="GO:0005886">
    <property type="term" value="C:plasma membrane"/>
    <property type="evidence" value="ECO:0007669"/>
    <property type="project" value="UniProtKB-SubCell"/>
</dbReference>
<feature type="compositionally biased region" description="Low complexity" evidence="7">
    <location>
        <begin position="51"/>
        <end position="67"/>
    </location>
</feature>
<evidence type="ECO:0000256" key="5">
    <source>
        <dbReference type="ARBA" id="ARBA00022989"/>
    </source>
</evidence>
<evidence type="ECO:0000256" key="1">
    <source>
        <dbReference type="ARBA" id="ARBA00004236"/>
    </source>
</evidence>
<dbReference type="RefSeq" id="WP_003927019.1">
    <property type="nucleotide sequence ID" value="NZ_BCTB01000004.1"/>
</dbReference>
<dbReference type="Pfam" id="PF05423">
    <property type="entry name" value="Mycobact_memb"/>
    <property type="match status" value="1"/>
</dbReference>
<dbReference type="OrthoDB" id="4753136at2"/>
<feature type="compositionally biased region" description="Pro residues" evidence="7">
    <location>
        <begin position="35"/>
        <end position="50"/>
    </location>
</feature>
<proteinExistence type="inferred from homology"/>
<evidence type="ECO:0000256" key="6">
    <source>
        <dbReference type="ARBA" id="ARBA00023136"/>
    </source>
</evidence>
<evidence type="ECO:0000313" key="9">
    <source>
        <dbReference type="EMBL" id="GAT13958.1"/>
    </source>
</evidence>
<dbReference type="InterPro" id="IPR008693">
    <property type="entry name" value="MmpS"/>
</dbReference>
<comment type="similarity">
    <text evidence="2">Belongs to the MmpS family.</text>
</comment>
<keyword evidence="3" id="KW-1003">Cell membrane</keyword>
<feature type="transmembrane region" description="Helical" evidence="8">
    <location>
        <begin position="81"/>
        <end position="103"/>
    </location>
</feature>
<evidence type="ECO:0000256" key="3">
    <source>
        <dbReference type="ARBA" id="ARBA00022475"/>
    </source>
</evidence>
<protein>
    <submittedName>
        <fullName evidence="9">Mycobacterium membrane protein</fullName>
    </submittedName>
</protein>
<reference evidence="9 10" key="1">
    <citation type="journal article" date="2016" name="Genome Announc.">
        <title>Draft Genome Sequences of Five Rapidly Growing Mycobacterium Species, M. thermoresistibile, M. fortuitum subsp. acetamidolyticum, M. canariasense, M. brisbanense, and M. novocastrense.</title>
        <authorList>
            <person name="Katahira K."/>
            <person name="Ogura Y."/>
            <person name="Gotoh Y."/>
            <person name="Hayashi T."/>
        </authorList>
    </citation>
    <scope>NUCLEOTIDE SEQUENCE [LARGE SCALE GENOMIC DNA]</scope>
    <source>
        <strain evidence="9 10">JCM6362</strain>
    </source>
</reference>
<reference evidence="10" key="2">
    <citation type="submission" date="2016-02" db="EMBL/GenBank/DDBJ databases">
        <title>Draft genome sequence of five rapidly growing Mycobacterium species.</title>
        <authorList>
            <person name="Katahira K."/>
            <person name="Gotou Y."/>
            <person name="Iida K."/>
            <person name="Ogura Y."/>
            <person name="Hayashi T."/>
        </authorList>
    </citation>
    <scope>NUCLEOTIDE SEQUENCE [LARGE SCALE GENOMIC DNA]</scope>
    <source>
        <strain evidence="10">JCM6362</strain>
    </source>
</reference>
<keyword evidence="4 8" id="KW-0812">Transmembrane</keyword>
<dbReference type="OMA" id="LPPQYWQ"/>
<name>A0A117ILP5_MYCTH</name>
<keyword evidence="6 8" id="KW-0472">Membrane</keyword>
<dbReference type="STRING" id="1797.RMCT_0929"/>